<dbReference type="PANTHER" id="PTHR10050">
    <property type="entry name" value="DOLICHYL-PHOSPHATE-MANNOSE--PROTEIN MANNOSYLTRANSFERASE"/>
    <property type="match status" value="1"/>
</dbReference>
<dbReference type="GO" id="GO:0004169">
    <property type="term" value="F:dolichyl-phosphate-mannose-protein mannosyltransferase activity"/>
    <property type="evidence" value="ECO:0007669"/>
    <property type="project" value="UniProtKB-UniRule"/>
</dbReference>
<gene>
    <name evidence="4" type="ORF">INT45_011024</name>
</gene>
<dbReference type="EC" id="2.4.1.109" evidence="2"/>
<keyword evidence="1" id="KW-0325">Glycoprotein</keyword>
<comment type="caution">
    <text evidence="4">The sequence shown here is derived from an EMBL/GenBank/DDBJ whole genome shotgun (WGS) entry which is preliminary data.</text>
</comment>
<evidence type="ECO:0000256" key="1">
    <source>
        <dbReference type="ARBA" id="ARBA00023180"/>
    </source>
</evidence>
<accession>A0A8H7VR25</accession>
<comment type="catalytic activity">
    <reaction evidence="2">
        <text>a di-trans,poly-cis-dolichyl beta-D-mannosyl phosphate + L-threonyl-[protein] = 3-O-(alpha-D-mannosyl)-L-threonyl-[protein] + a di-trans,poly-cis-dolichyl phosphate + H(+)</text>
        <dbReference type="Rhea" id="RHEA:53396"/>
        <dbReference type="Rhea" id="RHEA-COMP:11060"/>
        <dbReference type="Rhea" id="RHEA-COMP:13547"/>
        <dbReference type="Rhea" id="RHEA-COMP:19498"/>
        <dbReference type="Rhea" id="RHEA-COMP:19501"/>
        <dbReference type="ChEBI" id="CHEBI:15378"/>
        <dbReference type="ChEBI" id="CHEBI:30013"/>
        <dbReference type="ChEBI" id="CHEBI:57683"/>
        <dbReference type="ChEBI" id="CHEBI:58211"/>
        <dbReference type="ChEBI" id="CHEBI:137323"/>
        <dbReference type="EC" id="2.4.1.109"/>
    </reaction>
</comment>
<comment type="subcellular location">
    <subcellularLocation>
        <location evidence="2">Endoplasmic reticulum membrane</location>
        <topology evidence="2">Multi-pass membrane protein</topology>
    </subcellularLocation>
</comment>
<keyword evidence="5" id="KW-1185">Reference proteome</keyword>
<dbReference type="Proteomes" id="UP000646827">
    <property type="component" value="Unassembled WGS sequence"/>
</dbReference>
<dbReference type="OrthoDB" id="292747at2759"/>
<reference evidence="4 5" key="1">
    <citation type="submission" date="2020-12" db="EMBL/GenBank/DDBJ databases">
        <title>Metabolic potential, ecology and presence of endohyphal bacteria is reflected in genomic diversity of Mucoromycotina.</title>
        <authorList>
            <person name="Muszewska A."/>
            <person name="Okrasinska A."/>
            <person name="Steczkiewicz K."/>
            <person name="Drgas O."/>
            <person name="Orlowska M."/>
            <person name="Perlinska-Lenart U."/>
            <person name="Aleksandrzak-Piekarczyk T."/>
            <person name="Szatraj K."/>
            <person name="Zielenkiewicz U."/>
            <person name="Pilsyk S."/>
            <person name="Malc E."/>
            <person name="Mieczkowski P."/>
            <person name="Kruszewska J.S."/>
            <person name="Biernat P."/>
            <person name="Pawlowska J."/>
        </authorList>
    </citation>
    <scope>NUCLEOTIDE SEQUENCE [LARGE SCALE GENOMIC DNA]</scope>
    <source>
        <strain evidence="4 5">CBS 142.35</strain>
    </source>
</reference>
<evidence type="ECO:0000313" key="5">
    <source>
        <dbReference type="Proteomes" id="UP000646827"/>
    </source>
</evidence>
<dbReference type="UniPathway" id="UPA00378"/>
<comment type="pathway">
    <text evidence="2">Protein modification; protein glycosylation.</text>
</comment>
<dbReference type="AlphaFoldDB" id="A0A8H7VR25"/>
<keyword evidence="2" id="KW-0328">Glycosyltransferase</keyword>
<dbReference type="EMBL" id="JAEPRB010000001">
    <property type="protein sequence ID" value="KAG2228232.1"/>
    <property type="molecule type" value="Genomic_DNA"/>
</dbReference>
<dbReference type="Pfam" id="PF16192">
    <property type="entry name" value="PMT_4TMC"/>
    <property type="match status" value="1"/>
</dbReference>
<comment type="catalytic activity">
    <reaction evidence="2">
        <text>a di-trans,poly-cis-dolichyl beta-D-mannosyl phosphate + L-seryl-[protein] = 3-O-(alpha-D-mannosyl)-L-seryl-[protein] + a di-trans,poly-cis-dolichyl phosphate + H(+)</text>
        <dbReference type="Rhea" id="RHEA:17377"/>
        <dbReference type="Rhea" id="RHEA-COMP:9863"/>
        <dbReference type="Rhea" id="RHEA-COMP:13546"/>
        <dbReference type="Rhea" id="RHEA-COMP:19498"/>
        <dbReference type="Rhea" id="RHEA-COMP:19501"/>
        <dbReference type="ChEBI" id="CHEBI:15378"/>
        <dbReference type="ChEBI" id="CHEBI:29999"/>
        <dbReference type="ChEBI" id="CHEBI:57683"/>
        <dbReference type="ChEBI" id="CHEBI:58211"/>
        <dbReference type="ChEBI" id="CHEBI:137321"/>
        <dbReference type="EC" id="2.4.1.109"/>
    </reaction>
</comment>
<comment type="similarity">
    <text evidence="2">Belongs to the glycosyltransferase 39 family.</text>
</comment>
<evidence type="ECO:0000256" key="2">
    <source>
        <dbReference type="RuleBase" id="RU367007"/>
    </source>
</evidence>
<comment type="function">
    <text evidence="2">Transfers mannose from Dol-P-mannose to Ser or Thr residues on proteins.</text>
</comment>
<dbReference type="PANTHER" id="PTHR10050:SF50">
    <property type="entry name" value="DOLICHYL-PHOSPHATE-MANNOSE--PROTEIN MANNOSYLTRANSFERASE 1-RELATED"/>
    <property type="match status" value="1"/>
</dbReference>
<feature type="domain" description="Protein O-mannosyl-transferase C-terminal four TM" evidence="3">
    <location>
        <begin position="1"/>
        <end position="68"/>
    </location>
</feature>
<keyword evidence="2" id="KW-0256">Endoplasmic reticulum</keyword>
<name>A0A8H7VR25_9FUNG</name>
<sequence>MPALYYAVLLFGSMFDLSTSCLTSRKRTILVTIAIVCVIYTYRSFIPITYGEPWSQTSCENAKWTNSWDFNCVRFNNNSEKVYQEKASGAIRNFGIEKLYSFVKDYLGIGGRAQHLLEDSVFEGTGDERAME</sequence>
<protein>
    <recommendedName>
        <fullName evidence="2">Dolichyl-phosphate-mannose--protein mannosyltransferase</fullName>
        <ecNumber evidence="2">2.4.1.109</ecNumber>
    </recommendedName>
</protein>
<evidence type="ECO:0000313" key="4">
    <source>
        <dbReference type="EMBL" id="KAG2228232.1"/>
    </source>
</evidence>
<proteinExistence type="inferred from homology"/>
<evidence type="ECO:0000259" key="3">
    <source>
        <dbReference type="Pfam" id="PF16192"/>
    </source>
</evidence>
<dbReference type="GO" id="GO:0005789">
    <property type="term" value="C:endoplasmic reticulum membrane"/>
    <property type="evidence" value="ECO:0007669"/>
    <property type="project" value="UniProtKB-SubCell"/>
</dbReference>
<organism evidence="4 5">
    <name type="scientific">Circinella minor</name>
    <dbReference type="NCBI Taxonomy" id="1195481"/>
    <lineage>
        <taxon>Eukaryota</taxon>
        <taxon>Fungi</taxon>
        <taxon>Fungi incertae sedis</taxon>
        <taxon>Mucoromycota</taxon>
        <taxon>Mucoromycotina</taxon>
        <taxon>Mucoromycetes</taxon>
        <taxon>Mucorales</taxon>
        <taxon>Lichtheimiaceae</taxon>
        <taxon>Circinella</taxon>
    </lineage>
</organism>
<dbReference type="InterPro" id="IPR027005">
    <property type="entry name" value="PMT-like"/>
</dbReference>
<dbReference type="InterPro" id="IPR032421">
    <property type="entry name" value="PMT_4TMC"/>
</dbReference>
<keyword evidence="2" id="KW-0808">Transferase</keyword>